<dbReference type="AlphaFoldDB" id="A0A4R2FF41"/>
<dbReference type="Pfam" id="PF13489">
    <property type="entry name" value="Methyltransf_23"/>
    <property type="match status" value="1"/>
</dbReference>
<dbReference type="OrthoDB" id="9791837at2"/>
<name>A0A4R2FF41_9GAMM</name>
<keyword evidence="1" id="KW-0489">Methyltransferase</keyword>
<evidence type="ECO:0000313" key="2">
    <source>
        <dbReference type="Proteomes" id="UP000294832"/>
    </source>
</evidence>
<accession>A0A4R2FF41</accession>
<dbReference type="RefSeq" id="WP_133038846.1">
    <property type="nucleotide sequence ID" value="NZ_SLWF01000011.1"/>
</dbReference>
<dbReference type="GO" id="GO:0032259">
    <property type="term" value="P:methylation"/>
    <property type="evidence" value="ECO:0007669"/>
    <property type="project" value="UniProtKB-KW"/>
</dbReference>
<gene>
    <name evidence="1" type="ORF">EDC91_11145</name>
</gene>
<keyword evidence="2" id="KW-1185">Reference proteome</keyword>
<comment type="caution">
    <text evidence="1">The sequence shown here is derived from an EMBL/GenBank/DDBJ whole genome shotgun (WGS) entry which is preliminary data.</text>
</comment>
<sequence>MSKDYFSHKAHSYEQDNNRVDNVGNIADAIRQQITLSSQMHLLDFGSGTGLLLERLAPQVKKITAVDISTSMNQQLAEKQDKLPCELAIIQANLEQEDIGGAFDGIISSMTMHHIRDITAMFAKFRQMLLPGGFIAIADLDKEDGSFHTDDTGVCHFGFEHQEIAAAARHAGFTAVKIRNVSVARKPHGDYPVFLLTGQLEQ</sequence>
<protein>
    <submittedName>
        <fullName evidence="1">Methyltransferase family protein</fullName>
    </submittedName>
</protein>
<evidence type="ECO:0000313" key="1">
    <source>
        <dbReference type="EMBL" id="TCN84631.1"/>
    </source>
</evidence>
<dbReference type="CDD" id="cd02440">
    <property type="entry name" value="AdoMet_MTases"/>
    <property type="match status" value="1"/>
</dbReference>
<dbReference type="InterPro" id="IPR029063">
    <property type="entry name" value="SAM-dependent_MTases_sf"/>
</dbReference>
<dbReference type="Gene3D" id="3.40.50.150">
    <property type="entry name" value="Vaccinia Virus protein VP39"/>
    <property type="match status" value="1"/>
</dbReference>
<organism evidence="1 2">
    <name type="scientific">Shewanella fodinae</name>
    <dbReference type="NCBI Taxonomy" id="552357"/>
    <lineage>
        <taxon>Bacteria</taxon>
        <taxon>Pseudomonadati</taxon>
        <taxon>Pseudomonadota</taxon>
        <taxon>Gammaproteobacteria</taxon>
        <taxon>Alteromonadales</taxon>
        <taxon>Shewanellaceae</taxon>
        <taxon>Shewanella</taxon>
    </lineage>
</organism>
<dbReference type="Proteomes" id="UP000294832">
    <property type="component" value="Unassembled WGS sequence"/>
</dbReference>
<reference evidence="1 2" key="1">
    <citation type="submission" date="2019-03" db="EMBL/GenBank/DDBJ databases">
        <title>Freshwater and sediment microbial communities from various areas in North America, analyzing microbe dynamics in response to fracking.</title>
        <authorList>
            <person name="Lamendella R."/>
        </authorList>
    </citation>
    <scope>NUCLEOTIDE SEQUENCE [LARGE SCALE GENOMIC DNA]</scope>
    <source>
        <strain evidence="1 2">74A</strain>
    </source>
</reference>
<keyword evidence="1" id="KW-0808">Transferase</keyword>
<proteinExistence type="predicted"/>
<dbReference type="PANTHER" id="PTHR43861">
    <property type="entry name" value="TRANS-ACONITATE 2-METHYLTRANSFERASE-RELATED"/>
    <property type="match status" value="1"/>
</dbReference>
<dbReference type="EMBL" id="SLWF01000011">
    <property type="protein sequence ID" value="TCN84631.1"/>
    <property type="molecule type" value="Genomic_DNA"/>
</dbReference>
<dbReference type="SUPFAM" id="SSF53335">
    <property type="entry name" value="S-adenosyl-L-methionine-dependent methyltransferases"/>
    <property type="match status" value="1"/>
</dbReference>
<dbReference type="GO" id="GO:0008168">
    <property type="term" value="F:methyltransferase activity"/>
    <property type="evidence" value="ECO:0007669"/>
    <property type="project" value="UniProtKB-KW"/>
</dbReference>